<evidence type="ECO:0000313" key="1">
    <source>
        <dbReference type="EMBL" id="NDV01458.1"/>
    </source>
</evidence>
<keyword evidence="2" id="KW-1185">Reference proteome</keyword>
<dbReference type="InterPro" id="IPR011006">
    <property type="entry name" value="CheY-like_superfamily"/>
</dbReference>
<evidence type="ECO:0000313" key="2">
    <source>
        <dbReference type="Proteomes" id="UP000474757"/>
    </source>
</evidence>
<sequence>MVIIGCEPLVAADVEENLAARFPDLTVRSDLSFSDVWNAVSEGSVPTIVIIGHKLKGMEPVEVAGRFAEHQCAIVILEVEDEAPLSFEARQAQRWAVLPLPFSDSGLNRAVDEALGRQRFRFSA</sequence>
<organism evidence="1 2">
    <name type="scientific">Pseudoroseicyclus tamaricis</name>
    <dbReference type="NCBI Taxonomy" id="2705421"/>
    <lineage>
        <taxon>Bacteria</taxon>
        <taxon>Pseudomonadati</taxon>
        <taxon>Pseudomonadota</taxon>
        <taxon>Alphaproteobacteria</taxon>
        <taxon>Rhodobacterales</taxon>
        <taxon>Paracoccaceae</taxon>
        <taxon>Pseudoroseicyclus</taxon>
    </lineage>
</organism>
<evidence type="ECO:0008006" key="3">
    <source>
        <dbReference type="Google" id="ProtNLM"/>
    </source>
</evidence>
<reference evidence="1 2" key="1">
    <citation type="submission" date="2020-02" db="EMBL/GenBank/DDBJ databases">
        <title>Pseudoroseicyclus tamarix, sp. nov., isolated from offshore sediment of a Tamarix chinensis forest.</title>
        <authorList>
            <person name="Gai Y."/>
        </authorList>
    </citation>
    <scope>NUCLEOTIDE SEQUENCE [LARGE SCALE GENOMIC DNA]</scope>
    <source>
        <strain evidence="1 2">CLL3-39</strain>
    </source>
</reference>
<dbReference type="Proteomes" id="UP000474757">
    <property type="component" value="Unassembled WGS sequence"/>
</dbReference>
<dbReference type="SUPFAM" id="SSF52172">
    <property type="entry name" value="CheY-like"/>
    <property type="match status" value="1"/>
</dbReference>
<dbReference type="AlphaFoldDB" id="A0A6B2JT85"/>
<comment type="caution">
    <text evidence="1">The sequence shown here is derived from an EMBL/GenBank/DDBJ whole genome shotgun (WGS) entry which is preliminary data.</text>
</comment>
<protein>
    <recommendedName>
        <fullName evidence="3">Response regulatory domain-containing protein</fullName>
    </recommendedName>
</protein>
<dbReference type="RefSeq" id="WP_163893410.1">
    <property type="nucleotide sequence ID" value="NZ_JAAFYS010000002.1"/>
</dbReference>
<dbReference type="EMBL" id="JAAGAB010000002">
    <property type="protein sequence ID" value="NDV01458.1"/>
    <property type="molecule type" value="Genomic_DNA"/>
</dbReference>
<gene>
    <name evidence="1" type="ORF">GZA08_10825</name>
</gene>
<proteinExistence type="predicted"/>
<name>A0A6B2JT85_9RHOB</name>
<accession>A0A6B2JT85</accession>